<sequence>MGLGAMCGNCCEISPGLAQPVLSQRGSPRWGERFCQINSLCQRGLILDPVDHRRKCGITRPMQPPLEHHLKRGIRPNKSRQPLRAAPARYQAKAHFGTDQPSLSGCHSAMGGQSQCHPGPAHEPVETRDGRNGESLQSSAERRQRLSRGVTLFCNGVKASAKLLPRPTQNKTRGFGFPALQTASQIIKRPQHIPAHLAGQIALRPRGQLQNGNAIRLSDQS</sequence>
<feature type="region of interest" description="Disordered" evidence="1">
    <location>
        <begin position="58"/>
        <end position="144"/>
    </location>
</feature>
<dbReference type="EMBL" id="AALY01000001">
    <property type="protein sequence ID" value="EAP76861.1"/>
    <property type="molecule type" value="Genomic_DNA"/>
</dbReference>
<name>A3SHN0_ROSNI</name>
<feature type="compositionally biased region" description="Basic residues" evidence="1">
    <location>
        <begin position="69"/>
        <end position="78"/>
    </location>
</feature>
<feature type="compositionally biased region" description="Polar residues" evidence="1">
    <location>
        <begin position="99"/>
        <end position="116"/>
    </location>
</feature>
<feature type="compositionally biased region" description="Basic and acidic residues" evidence="1">
    <location>
        <begin position="123"/>
        <end position="132"/>
    </location>
</feature>
<keyword evidence="3" id="KW-1185">Reference proteome</keyword>
<gene>
    <name evidence="2" type="ORF">ISM_01190</name>
</gene>
<dbReference type="AlphaFoldDB" id="A3SHN0"/>
<comment type="caution">
    <text evidence="2">The sequence shown here is derived from an EMBL/GenBank/DDBJ whole genome shotgun (WGS) entry which is preliminary data.</text>
</comment>
<dbReference type="Proteomes" id="UP000005954">
    <property type="component" value="Unassembled WGS sequence"/>
</dbReference>
<reference evidence="2 3" key="1">
    <citation type="submission" date="2005-12" db="EMBL/GenBank/DDBJ databases">
        <authorList>
            <person name="Moran M.A."/>
            <person name="Ferriera S."/>
            <person name="Johnson J."/>
            <person name="Kravitz S."/>
            <person name="Halpern A."/>
            <person name="Remington K."/>
            <person name="Beeson K."/>
            <person name="Tran B."/>
            <person name="Rogers Y.-H."/>
            <person name="Friedman R."/>
            <person name="Venter J.C."/>
        </authorList>
    </citation>
    <scope>NUCLEOTIDE SEQUENCE [LARGE SCALE GENOMIC DNA]</scope>
    <source>
        <strain evidence="3">ATCC BAA-591 / DSM 15170 / ISM</strain>
    </source>
</reference>
<evidence type="ECO:0000313" key="2">
    <source>
        <dbReference type="EMBL" id="EAP76861.1"/>
    </source>
</evidence>
<evidence type="ECO:0000256" key="1">
    <source>
        <dbReference type="SAM" id="MobiDB-lite"/>
    </source>
</evidence>
<dbReference type="HOGENOM" id="CLU_1249854_0_0_5"/>
<organism evidence="2 3">
    <name type="scientific">Roseovarius nubinhibens (strain ATCC BAA-591 / DSM 15170 / ISM)</name>
    <dbReference type="NCBI Taxonomy" id="89187"/>
    <lineage>
        <taxon>Bacteria</taxon>
        <taxon>Pseudomonadati</taxon>
        <taxon>Pseudomonadota</taxon>
        <taxon>Alphaproteobacteria</taxon>
        <taxon>Rhodobacterales</taxon>
        <taxon>Roseobacteraceae</taxon>
        <taxon>Roseovarius</taxon>
    </lineage>
</organism>
<accession>A3SHN0</accession>
<evidence type="ECO:0000313" key="3">
    <source>
        <dbReference type="Proteomes" id="UP000005954"/>
    </source>
</evidence>
<proteinExistence type="predicted"/>
<protein>
    <submittedName>
        <fullName evidence="2">Uncharacterized protein</fullName>
    </submittedName>
</protein>